<dbReference type="OrthoDB" id="3728083at2"/>
<proteinExistence type="predicted"/>
<dbReference type="Pfam" id="PF13794">
    <property type="entry name" value="MiaE_2"/>
    <property type="match status" value="1"/>
</dbReference>
<dbReference type="EMBL" id="AGWN01000001">
    <property type="protein sequence ID" value="EPD30905.1"/>
    <property type="molecule type" value="Genomic_DNA"/>
</dbReference>
<keyword evidence="3" id="KW-1185">Reference proteome</keyword>
<dbReference type="InterPro" id="IPR059125">
    <property type="entry name" value="Ferritin_actino"/>
</dbReference>
<comment type="caution">
    <text evidence="2">The sequence shown here is derived from an EMBL/GenBank/DDBJ whole genome shotgun (WGS) entry which is preliminary data.</text>
</comment>
<dbReference type="InterPro" id="IPR012347">
    <property type="entry name" value="Ferritin-like"/>
</dbReference>
<feature type="domain" description="Ferritin-like" evidence="1">
    <location>
        <begin position="24"/>
        <end position="179"/>
    </location>
</feature>
<name>A0A9W5VWH9_9ACTO</name>
<accession>A0A9W5VWH9</accession>
<gene>
    <name evidence="2" type="ORF">HMPREF9238_00660</name>
</gene>
<evidence type="ECO:0000259" key="1">
    <source>
        <dbReference type="Pfam" id="PF13794"/>
    </source>
</evidence>
<organism evidence="2 3">
    <name type="scientific">Gleimia europaea ACS-120-V-Col10b</name>
    <dbReference type="NCBI Taxonomy" id="883069"/>
    <lineage>
        <taxon>Bacteria</taxon>
        <taxon>Bacillati</taxon>
        <taxon>Actinomycetota</taxon>
        <taxon>Actinomycetes</taxon>
        <taxon>Actinomycetales</taxon>
        <taxon>Actinomycetaceae</taxon>
        <taxon>Gleimia</taxon>
    </lineage>
</organism>
<sequence length="219" mass="24599">MEWILRKGAKALEATLTANNDSYKNLLGIGAYAAIAAQTRLAKDGDQAPKPWEHVDMANMSGKAWENFKYVCKVAERSSVDIVEAIAPYEGLLDDIDARLRPTTWWERMTKTYVAIGIFTDALREIAQLQGQEDYAKDVNDFGHGEWVRERLEPAVAEDKQLEARLSLWTRRVGGEALSLVRAFLFTNPEIISGTDADELMDRVSKAHKERLAAVHLHA</sequence>
<dbReference type="Proteomes" id="UP000014387">
    <property type="component" value="Unassembled WGS sequence"/>
</dbReference>
<dbReference type="Gene3D" id="1.20.1260.10">
    <property type="match status" value="1"/>
</dbReference>
<protein>
    <recommendedName>
        <fullName evidence="1">Ferritin-like domain-containing protein</fullName>
    </recommendedName>
</protein>
<reference evidence="2 3" key="1">
    <citation type="submission" date="2013-05" db="EMBL/GenBank/DDBJ databases">
        <title>The Genome Sequence of Actinomyces europaeus ACS-120-V-COL10B.</title>
        <authorList>
            <consortium name="The Broad Institute Genomics Platform"/>
            <person name="Earl A."/>
            <person name="Ward D."/>
            <person name="Feldgarden M."/>
            <person name="Gevers D."/>
            <person name="Saerens B."/>
            <person name="Vaneechoutte M."/>
            <person name="Walker B."/>
            <person name="Young S."/>
            <person name="Zeng Q."/>
            <person name="Gargeya S."/>
            <person name="Fitzgerald M."/>
            <person name="Haas B."/>
            <person name="Abouelleil A."/>
            <person name="Allen A.W."/>
            <person name="Alvarado L."/>
            <person name="Arachchi H.M."/>
            <person name="Berlin A.M."/>
            <person name="Chapman S.B."/>
            <person name="Gainer-Dewar J."/>
            <person name="Goldberg J."/>
            <person name="Griggs A."/>
            <person name="Gujja S."/>
            <person name="Hansen M."/>
            <person name="Howarth C."/>
            <person name="Imamovic A."/>
            <person name="Ireland A."/>
            <person name="Larimer J."/>
            <person name="McCowan C."/>
            <person name="Murphy C."/>
            <person name="Pearson M."/>
            <person name="Poon T.W."/>
            <person name="Priest M."/>
            <person name="Roberts A."/>
            <person name="Saif S."/>
            <person name="Shea T."/>
            <person name="Sisk P."/>
            <person name="Sykes S."/>
            <person name="Wortman J."/>
            <person name="Nusbaum C."/>
            <person name="Birren B."/>
        </authorList>
    </citation>
    <scope>NUCLEOTIDE SEQUENCE [LARGE SCALE GENOMIC DNA]</scope>
    <source>
        <strain evidence="2 3">ACS-120-V-Col10b</strain>
    </source>
</reference>
<evidence type="ECO:0000313" key="2">
    <source>
        <dbReference type="EMBL" id="EPD30905.1"/>
    </source>
</evidence>
<dbReference type="AlphaFoldDB" id="A0A9W5VWH9"/>
<evidence type="ECO:0000313" key="3">
    <source>
        <dbReference type="Proteomes" id="UP000014387"/>
    </source>
</evidence>